<feature type="domain" description="CDT1 Geminin-binding" evidence="4">
    <location>
        <begin position="383"/>
        <end position="543"/>
    </location>
</feature>
<organism evidence="5 6">
    <name type="scientific">Eublepharis macularius</name>
    <name type="common">Leopard gecko</name>
    <name type="synonym">Cyrtodactylus macularius</name>
    <dbReference type="NCBI Taxonomy" id="481883"/>
    <lineage>
        <taxon>Eukaryota</taxon>
        <taxon>Metazoa</taxon>
        <taxon>Chordata</taxon>
        <taxon>Craniata</taxon>
        <taxon>Vertebrata</taxon>
        <taxon>Euteleostomi</taxon>
        <taxon>Lepidosauria</taxon>
        <taxon>Squamata</taxon>
        <taxon>Bifurcata</taxon>
        <taxon>Gekkota</taxon>
        <taxon>Eublepharidae</taxon>
        <taxon>Eublepharinae</taxon>
        <taxon>Eublepharis</taxon>
    </lineage>
</organism>
<evidence type="ECO:0000256" key="2">
    <source>
        <dbReference type="ARBA" id="ARBA00023306"/>
    </source>
</evidence>
<feature type="region of interest" description="Disordered" evidence="3">
    <location>
        <begin position="137"/>
        <end position="250"/>
    </location>
</feature>
<evidence type="ECO:0000313" key="5">
    <source>
        <dbReference type="Proteomes" id="UP001190640"/>
    </source>
</evidence>
<dbReference type="GO" id="GO:0071163">
    <property type="term" value="P:DNA replication preinitiation complex assembly"/>
    <property type="evidence" value="ECO:0007669"/>
    <property type="project" value="InterPro"/>
</dbReference>
<dbReference type="GO" id="GO:0003677">
    <property type="term" value="F:DNA binding"/>
    <property type="evidence" value="ECO:0007669"/>
    <property type="project" value="InterPro"/>
</dbReference>
<gene>
    <name evidence="6" type="primary">CDT1</name>
</gene>
<protein>
    <submittedName>
        <fullName evidence="6">DNA replication factor Cdt1</fullName>
    </submittedName>
</protein>
<dbReference type="RefSeq" id="XP_054856252.1">
    <property type="nucleotide sequence ID" value="XM_055000277.1"/>
</dbReference>
<reference evidence="6" key="1">
    <citation type="submission" date="2025-08" db="UniProtKB">
        <authorList>
            <consortium name="RefSeq"/>
        </authorList>
    </citation>
    <scope>IDENTIFICATION</scope>
    <source>
        <tissue evidence="6">Blood</tissue>
    </source>
</reference>
<dbReference type="GO" id="GO:0005634">
    <property type="term" value="C:nucleus"/>
    <property type="evidence" value="ECO:0007669"/>
    <property type="project" value="TreeGrafter"/>
</dbReference>
<feature type="compositionally biased region" description="Pro residues" evidence="3">
    <location>
        <begin position="31"/>
        <end position="41"/>
    </location>
</feature>
<feature type="region of interest" description="Disordered" evidence="3">
    <location>
        <begin position="1"/>
        <end position="41"/>
    </location>
</feature>
<accession>A0AA97KH63</accession>
<dbReference type="GO" id="GO:0070182">
    <property type="term" value="F:DNA polymerase binding"/>
    <property type="evidence" value="ECO:0007669"/>
    <property type="project" value="TreeGrafter"/>
</dbReference>
<sequence>MALDRVVVPPLSKPRLQISRHSQPDVGNPASRPPPLQPWPGPCRRIALAGCPQETPVSRRGLPRRLEGAAPLRAARRAVSLPAGAELERLPRKIGSLLRRMERRRAAAAFEVPRAEAAPRGRSGAAMAQLRVTDFFGHSKKGLPGAKRRKVQGAPAEAQEAARPSPEPEAPLPAWLASPRTPTGPGCTQGPATPGSRKRRRSASGLEAERAPSALRPARRGQKGAARKKLEMPPEAVPGPSSPAPSRLDKKAKNLVNVILSPGQQQETGAQLGPAMPEEKDLAREKLAQLRCRLEKIQTLTRKGQLPASTAEAKGDLKNRLQQARLLESKVCARKTAKEEEEKHSRLQLAVQDPVPAAEDSEKMPAYQRFHALARDVPPGLTLPYKYRVLAEMFRSMDTIVGMLFNRLETVTFAKVKQGVQDMMRKQFEEQNVGQIKAVYPAAYTLRQEKNIPTFSSGGLKRCDYQLTIEPVVGEGEKLSASCQLQRQKVFNRNLVHVVKEHHKAFLASLNPPVVVPDDQLARWHPRFKVDEVPDIVPAELPQPPQVDKLTTAQEVLAKARTMLTPKMEKALANLALRTAEASPSVPETPRPAPPSPAATPSSLKGVSQSLLERVRAKEAQKLQALMTRDPLQEQRLNRLARLPEMARVLRNIFVAEKKQALTMEVVCQLMTESYRGLLVPGEMEKHLRLFSELLPDWVNVLPIRNETYIKLDKSLDLNIVMERLVARTKEEEKIRVCTAGQGSL</sequence>
<dbReference type="InterPro" id="IPR032054">
    <property type="entry name" value="Cdt1_C"/>
</dbReference>
<dbReference type="PANTHER" id="PTHR28637">
    <property type="entry name" value="DNA REPLICATION FACTOR CDT1"/>
    <property type="match status" value="1"/>
</dbReference>
<feature type="compositionally biased region" description="Pro residues" evidence="3">
    <location>
        <begin position="587"/>
        <end position="598"/>
    </location>
</feature>
<keyword evidence="2" id="KW-0131">Cell cycle</keyword>
<name>A0AA97KH63_EUBMA</name>
<dbReference type="InterPro" id="IPR036390">
    <property type="entry name" value="WH_DNA-bd_sf"/>
</dbReference>
<comment type="similarity">
    <text evidence="1">Belongs to the Cdt1 family.</text>
</comment>
<dbReference type="Pfam" id="PF16679">
    <property type="entry name" value="CDT1_C"/>
    <property type="match status" value="1"/>
</dbReference>
<keyword evidence="5" id="KW-1185">Reference proteome</keyword>
<dbReference type="Proteomes" id="UP001190640">
    <property type="component" value="Chromosome 16"/>
</dbReference>
<dbReference type="SUPFAM" id="SSF46785">
    <property type="entry name" value="Winged helix' DNA-binding domain"/>
    <property type="match status" value="1"/>
</dbReference>
<dbReference type="CDD" id="cd08674">
    <property type="entry name" value="Cdt1_m"/>
    <property type="match status" value="1"/>
</dbReference>
<dbReference type="PANTHER" id="PTHR28637:SF1">
    <property type="entry name" value="DNA REPLICATION FACTOR CDT1"/>
    <property type="match status" value="1"/>
</dbReference>
<dbReference type="SMART" id="SM01075">
    <property type="entry name" value="CDT1"/>
    <property type="match status" value="1"/>
</dbReference>
<dbReference type="CDD" id="cd08767">
    <property type="entry name" value="Cdt1_c"/>
    <property type="match status" value="1"/>
</dbReference>
<evidence type="ECO:0000313" key="6">
    <source>
        <dbReference type="RefSeq" id="XP_054856252.1"/>
    </source>
</evidence>
<dbReference type="CTD" id="81620"/>
<dbReference type="InterPro" id="IPR014939">
    <property type="entry name" value="CDT1_Gemini-bd-like"/>
</dbReference>
<dbReference type="Pfam" id="PF08839">
    <property type="entry name" value="CDT1"/>
    <property type="match status" value="1"/>
</dbReference>
<dbReference type="GO" id="GO:0000076">
    <property type="term" value="P:DNA replication checkpoint signaling"/>
    <property type="evidence" value="ECO:0007669"/>
    <property type="project" value="TreeGrafter"/>
</dbReference>
<dbReference type="GeneID" id="129343896"/>
<dbReference type="Gene3D" id="1.10.10.1420">
    <property type="entry name" value="DNA replication factor Cdt1, C-terminal WH domain"/>
    <property type="match status" value="1"/>
</dbReference>
<dbReference type="GO" id="GO:0030174">
    <property type="term" value="P:regulation of DNA-templated DNA replication initiation"/>
    <property type="evidence" value="ECO:0007669"/>
    <property type="project" value="InterPro"/>
</dbReference>
<feature type="compositionally biased region" description="Basic residues" evidence="3">
    <location>
        <begin position="217"/>
        <end position="227"/>
    </location>
</feature>
<feature type="region of interest" description="Disordered" evidence="3">
    <location>
        <begin position="580"/>
        <end position="604"/>
    </location>
</feature>
<evidence type="ECO:0000256" key="1">
    <source>
        <dbReference type="ARBA" id="ARBA00008356"/>
    </source>
</evidence>
<evidence type="ECO:0000259" key="4">
    <source>
        <dbReference type="SMART" id="SM01075"/>
    </source>
</evidence>
<dbReference type="KEGG" id="emc:129343896"/>
<feature type="compositionally biased region" description="Low complexity" evidence="3">
    <location>
        <begin position="154"/>
        <end position="164"/>
    </location>
</feature>
<feature type="compositionally biased region" description="Basic residues" evidence="3">
    <location>
        <begin position="138"/>
        <end position="151"/>
    </location>
</feature>
<dbReference type="InterPro" id="IPR045173">
    <property type="entry name" value="Cdt1"/>
</dbReference>
<dbReference type="InterPro" id="IPR038090">
    <property type="entry name" value="Cdt1_C_WH_dom_sf"/>
</dbReference>
<proteinExistence type="inferred from homology"/>
<dbReference type="AlphaFoldDB" id="A0AA97KH63"/>
<dbReference type="GO" id="GO:0000278">
    <property type="term" value="P:mitotic cell cycle"/>
    <property type="evidence" value="ECO:0007669"/>
    <property type="project" value="TreeGrafter"/>
</dbReference>
<evidence type="ECO:0000256" key="3">
    <source>
        <dbReference type="SAM" id="MobiDB-lite"/>
    </source>
</evidence>